<sequence length="292" mass="33892">MWQARPLFPYPARIWPHPWRAPPGGIKITRGGTTTSRKSEKFCKNFWELNKASMPLHQQPMQQINEMKKIPIPSPREPKVLALILQTFVNCSVIKAPKQFLKEIDKVRKKFLWAGDGELTGGIKDLDLFNQSLRLRWLWFSWDTKPRPWEGLQIPVTDKDRALFNAATVVQLGNCKNTSFWNSRWLNGESLATRFPLLYKHSKRKNRSVAQALADNMWISDIDHNLSREIIFEYTQLWVLLEDITLTDSQQDTIKWVLTSDGSYSTSSAYAAHFIAKTKCEYATQLWKIKAP</sequence>
<keyword evidence="1" id="KW-0695">RNA-directed DNA polymerase</keyword>
<organism evidence="1">
    <name type="scientific">Sorghum bicolor</name>
    <name type="common">Sorghum</name>
    <name type="synonym">Sorghum vulgare</name>
    <dbReference type="NCBI Taxonomy" id="4558"/>
    <lineage>
        <taxon>Eukaryota</taxon>
        <taxon>Viridiplantae</taxon>
        <taxon>Streptophyta</taxon>
        <taxon>Embryophyta</taxon>
        <taxon>Tracheophyta</taxon>
        <taxon>Spermatophyta</taxon>
        <taxon>Magnoliopsida</taxon>
        <taxon>Liliopsida</taxon>
        <taxon>Poales</taxon>
        <taxon>Poaceae</taxon>
        <taxon>PACMAD clade</taxon>
        <taxon>Panicoideae</taxon>
        <taxon>Andropogonodae</taxon>
        <taxon>Andropogoneae</taxon>
        <taxon>Sorghinae</taxon>
        <taxon>Sorghum</taxon>
    </lineage>
</organism>
<protein>
    <submittedName>
        <fullName evidence="1">Putative non-LTR retroelement reverse transcriptase</fullName>
    </submittedName>
</protein>
<dbReference type="AlphaFoldDB" id="Q8W0T6"/>
<proteinExistence type="predicted"/>
<gene>
    <name evidence="1" type="ORF">SBl8C08.2</name>
</gene>
<keyword evidence="1" id="KW-0808">Transferase</keyword>
<name>Q8W0T6_SORBI</name>
<reference evidence="1" key="3">
    <citation type="submission" date="2004-02" db="EMBL/GenBank/DDBJ databases">
        <title>Extensive shuffling of gene order in genomes of the grass family.</title>
        <authorList>
            <person name="Lai J."/>
            <person name="Swigonova Z."/>
            <person name="Ma J."/>
            <person name="Ramakrishna W."/>
            <person name="Bennetzen J.L."/>
            <person name="Messing J."/>
        </authorList>
    </citation>
    <scope>NUCLEOTIDE SEQUENCE</scope>
</reference>
<dbReference type="PANTHER" id="PTHR36617">
    <property type="entry name" value="PROTEIN, PUTATIVE-RELATED"/>
    <property type="match status" value="1"/>
</dbReference>
<reference evidence="1" key="2">
    <citation type="journal article" date="2004" name="Genome Res.">
        <title>Gene loss and movement in the maize genome.</title>
        <authorList>
            <person name="Lai J."/>
            <person name="Ma J."/>
            <person name="Swigonova Z."/>
            <person name="Ramakrishna W."/>
            <person name="Linton E."/>
            <person name="Llaca V."/>
            <person name="Tanyolac B."/>
            <person name="Park Y.J."/>
            <person name="Jeong O.Y."/>
            <person name="Bennetzen J.L."/>
            <person name="Messing J."/>
        </authorList>
    </citation>
    <scope>NUCLEOTIDE SEQUENCE</scope>
</reference>
<dbReference type="PANTHER" id="PTHR36617:SF17">
    <property type="entry name" value="OS01G0114800 PROTEIN"/>
    <property type="match status" value="1"/>
</dbReference>
<dbReference type="GO" id="GO:0003964">
    <property type="term" value="F:RNA-directed DNA polymerase activity"/>
    <property type="evidence" value="ECO:0007669"/>
    <property type="project" value="UniProtKB-KW"/>
</dbReference>
<reference evidence="1" key="1">
    <citation type="journal article" date="2004" name="Genome Res.">
        <title>Close split of sorghum and maize genome progenitors.</title>
        <authorList>
            <person name="Swigonova Z."/>
            <person name="Lai J."/>
            <person name="Ma J."/>
            <person name="Ramakrishna W."/>
            <person name="Llaca V."/>
            <person name="Bennetzen J.L."/>
            <person name="Messing J."/>
        </authorList>
    </citation>
    <scope>NUCLEOTIDE SEQUENCE</scope>
</reference>
<keyword evidence="1" id="KW-0548">Nucleotidyltransferase</keyword>
<dbReference type="EMBL" id="AF466200">
    <property type="protein sequence ID" value="AAL73522.1"/>
    <property type="molecule type" value="Genomic_DNA"/>
</dbReference>
<evidence type="ECO:0000313" key="1">
    <source>
        <dbReference type="EMBL" id="AAL73522.1"/>
    </source>
</evidence>
<accession>Q8W0T6</accession>